<dbReference type="InterPro" id="IPR004839">
    <property type="entry name" value="Aminotransferase_I/II_large"/>
</dbReference>
<dbReference type="NCBIfam" id="TIGR01265">
    <property type="entry name" value="tyr_nico_aTase"/>
    <property type="match status" value="1"/>
</dbReference>
<evidence type="ECO:0000256" key="4">
    <source>
        <dbReference type="ARBA" id="ARBA00022679"/>
    </source>
</evidence>
<dbReference type="Gene3D" id="3.40.640.10">
    <property type="entry name" value="Type I PLP-dependent aspartate aminotransferase-like (Major domain)"/>
    <property type="match status" value="1"/>
</dbReference>
<evidence type="ECO:0000313" key="9">
    <source>
        <dbReference type="EMBL" id="AGT02748.1"/>
    </source>
</evidence>
<comment type="cofactor">
    <cofactor evidence="1 6 7">
        <name>pyridoxal 5'-phosphate</name>
        <dbReference type="ChEBI" id="CHEBI:597326"/>
    </cofactor>
</comment>
<accession>T1YTD9</accession>
<evidence type="ECO:0000259" key="8">
    <source>
        <dbReference type="Pfam" id="PF00155"/>
    </source>
</evidence>
<evidence type="ECO:0000313" key="10">
    <source>
        <dbReference type="EMBL" id="AGU68013.1"/>
    </source>
</evidence>
<evidence type="ECO:0000256" key="2">
    <source>
        <dbReference type="ARBA" id="ARBA00007441"/>
    </source>
</evidence>
<dbReference type="PIRSF" id="PIRSF000517">
    <property type="entry name" value="Tyr_transaminase"/>
    <property type="match status" value="1"/>
</dbReference>
<reference evidence="10" key="1">
    <citation type="journal article" date="2013" name="PLoS ONE">
        <title>Biosynthesis of vitamins and cofactors in bacterium-harbouring trypanosomatids depends on the symbiotic association as revealed by genomic analyses.</title>
        <authorList>
            <person name="Klein C.C."/>
            <person name="Alves J.M."/>
            <person name="Serrano M.G."/>
            <person name="Buck G.A."/>
            <person name="Vasconcelos A.T."/>
            <person name="Sagot M.F."/>
            <person name="Teixeira M.M."/>
            <person name="Camargo E.P."/>
            <person name="Motta M.C."/>
        </authorList>
    </citation>
    <scope>NUCLEOTIDE SEQUENCE</scope>
    <source>
        <strain evidence="10">TCC219</strain>
    </source>
</reference>
<dbReference type="GO" id="GO:0030170">
    <property type="term" value="F:pyridoxal phosphate binding"/>
    <property type="evidence" value="ECO:0007669"/>
    <property type="project" value="InterPro"/>
</dbReference>
<dbReference type="EMBL" id="KF160272">
    <property type="protein sequence ID" value="AGU68013.1"/>
    <property type="molecule type" value="Genomic_DNA"/>
</dbReference>
<evidence type="ECO:0000256" key="7">
    <source>
        <dbReference type="PIRSR" id="PIRSR000517-1"/>
    </source>
</evidence>
<comment type="similarity">
    <text evidence="2 6">Belongs to the class-I pyridoxal-phosphate-dependent aminotransferase family.</text>
</comment>
<evidence type="ECO:0000256" key="5">
    <source>
        <dbReference type="ARBA" id="ARBA00022898"/>
    </source>
</evidence>
<dbReference type="PANTHER" id="PTHR45744:SF2">
    <property type="entry name" value="TYROSINE AMINOTRANSFERASE"/>
    <property type="match status" value="1"/>
</dbReference>
<evidence type="ECO:0000256" key="6">
    <source>
        <dbReference type="PIRNR" id="PIRNR000517"/>
    </source>
</evidence>
<evidence type="ECO:0000256" key="1">
    <source>
        <dbReference type="ARBA" id="ARBA00001933"/>
    </source>
</evidence>
<dbReference type="CDD" id="cd00609">
    <property type="entry name" value="AAT_like"/>
    <property type="match status" value="1"/>
</dbReference>
<dbReference type="Pfam" id="PF00155">
    <property type="entry name" value="Aminotran_1_2"/>
    <property type="match status" value="1"/>
</dbReference>
<dbReference type="SUPFAM" id="SSF53383">
    <property type="entry name" value="PLP-dependent transferases"/>
    <property type="match status" value="1"/>
</dbReference>
<protein>
    <submittedName>
        <fullName evidence="10">Tyrosine transaminase</fullName>
        <ecNumber evidence="10">2.6.1.5</ecNumber>
    </submittedName>
</protein>
<dbReference type="InterPro" id="IPR005958">
    <property type="entry name" value="TyrNic_aminoTrfase"/>
</dbReference>
<dbReference type="GO" id="GO:0006572">
    <property type="term" value="P:L-tyrosine catabolic process"/>
    <property type="evidence" value="ECO:0007669"/>
    <property type="project" value="TreeGrafter"/>
</dbReference>
<dbReference type="InterPro" id="IPR015424">
    <property type="entry name" value="PyrdxlP-dep_Trfase"/>
</dbReference>
<dbReference type="AlphaFoldDB" id="T1YTD9"/>
<dbReference type="InterPro" id="IPR015422">
    <property type="entry name" value="PyrdxlP-dep_Trfase_small"/>
</dbReference>
<name>T1YTD9_9TRYP</name>
<dbReference type="GO" id="GO:0004838">
    <property type="term" value="F:L-tyrosine-2-oxoglutarate transaminase activity"/>
    <property type="evidence" value="ECO:0007669"/>
    <property type="project" value="TreeGrafter"/>
</dbReference>
<dbReference type="EMBL" id="KC545218">
    <property type="protein sequence ID" value="AGT02748.1"/>
    <property type="molecule type" value="Genomic_DNA"/>
</dbReference>
<evidence type="ECO:0000256" key="3">
    <source>
        <dbReference type="ARBA" id="ARBA00022576"/>
    </source>
</evidence>
<dbReference type="PANTHER" id="PTHR45744">
    <property type="entry name" value="TYROSINE AMINOTRANSFERASE"/>
    <property type="match status" value="1"/>
</dbReference>
<keyword evidence="4 10" id="KW-0808">Transferase</keyword>
<feature type="domain" description="Aminotransferase class I/classII large" evidence="8">
    <location>
        <begin position="35"/>
        <end position="418"/>
    </location>
</feature>
<feature type="modified residue" description="N6-(pyridoxal phosphate)lysine" evidence="7">
    <location>
        <position position="255"/>
    </location>
</feature>
<keyword evidence="3 10" id="KW-0032">Aminotransferase</keyword>
<keyword evidence="5 6" id="KW-0663">Pyridoxal phosphate</keyword>
<dbReference type="InterPro" id="IPR015421">
    <property type="entry name" value="PyrdxlP-dep_Trfase_major"/>
</dbReference>
<reference evidence="9" key="2">
    <citation type="submission" date="2013-01" db="EMBL/GenBank/DDBJ databases">
        <title>Genomic Cooperation Between Trypanosomatids and Their Bacterial Endosymbionts in the Synthesis of Essential Amino Acids Heavily Influenced by Multiple Lateral Gene Transfer Events.</title>
        <authorList>
            <person name="Alves J.M.P."/>
            <person name="Klein C."/>
            <person name="Maia da Silva F."/>
            <person name="Costa Martins A.G."/>
            <person name="Serrano M.G."/>
            <person name="Buck G.A."/>
            <person name="Vasconcelos A.T.R."/>
            <person name="France-Sagot M."/>
            <person name="Teixeira M.M.G."/>
            <person name="Motta M.C.M."/>
            <person name="Camargo E.P."/>
        </authorList>
    </citation>
    <scope>NUCLEOTIDE SEQUENCE</scope>
</reference>
<dbReference type="EC" id="2.6.1.5" evidence="10"/>
<organism evidence="10">
    <name type="scientific">Strigomonas galati</name>
    <dbReference type="NCBI Taxonomy" id="1003336"/>
    <lineage>
        <taxon>Eukaryota</taxon>
        <taxon>Discoba</taxon>
        <taxon>Euglenozoa</taxon>
        <taxon>Kinetoplastea</taxon>
        <taxon>Metakinetoplastina</taxon>
        <taxon>Trypanosomatida</taxon>
        <taxon>Trypanosomatidae</taxon>
        <taxon>Strigomonadinae</taxon>
        <taxon>Strigomonas</taxon>
    </lineage>
</organism>
<dbReference type="Gene3D" id="3.90.1150.10">
    <property type="entry name" value="Aspartate Aminotransferase, domain 1"/>
    <property type="match status" value="1"/>
</dbReference>
<proteinExistence type="inferred from homology"/>
<sequence>MPSQWNITPSDLSARVVNPIRLIADTTKPSSSGKSCIKLSLGDPTLDGNLPPSEESVQAVLEATKSHKHNGYGSVVGTPDARESVAQYWRERFTTSDATRAHIKAANVVFSSGGSHAISMCVSAVCNAGDNIVVPAPGFPTYDTAANTYQAEIRRYHLDPHHGWEANLEEVEKLIDERTKLVIMTNPSNPCGSNFSRQHVTDMVKLCERLHVPLMSDEIYAGIVYQYAENPNKEFVSVADIESDCPRLVLGGTAKLQTVPGWRVAWLILVDPANVAQGYYKGLEAQATLVLGPNTLVQAALPGALQHTPQAHYDRIVSTLEAGALQFYHAIKERAVRTTDGAPLLIPTMPQGAMYVMVEMVMENFDPAAFKDDVEFYLKLNEEENVLVIPGSAFHMDNFFRAVTTRPPAILEEAIGRIVSFCQRYEKK</sequence>